<evidence type="ECO:0000256" key="3">
    <source>
        <dbReference type="ARBA" id="ARBA00022664"/>
    </source>
</evidence>
<keyword evidence="10" id="KW-1185">Reference proteome</keyword>
<dbReference type="InterPro" id="IPR003891">
    <property type="entry name" value="Initiation_fac_eIF4g_MI"/>
</dbReference>
<dbReference type="GO" id="GO:0000398">
    <property type="term" value="P:mRNA splicing, via spliceosome"/>
    <property type="evidence" value="ECO:0007669"/>
    <property type="project" value="TreeGrafter"/>
</dbReference>
<evidence type="ECO:0000259" key="8">
    <source>
        <dbReference type="PROSITE" id="PS51366"/>
    </source>
</evidence>
<dbReference type="GO" id="GO:0071013">
    <property type="term" value="C:catalytic step 2 spliceosome"/>
    <property type="evidence" value="ECO:0007669"/>
    <property type="project" value="TreeGrafter"/>
</dbReference>
<dbReference type="Pfam" id="PF02847">
    <property type="entry name" value="MA3"/>
    <property type="match status" value="1"/>
</dbReference>
<dbReference type="FunFam" id="1.25.40.180:FF:000004">
    <property type="entry name" value="pre-mRNA-splicing factor CWC22 homolog"/>
    <property type="match status" value="1"/>
</dbReference>
<reference evidence="9" key="1">
    <citation type="journal article" date="2019" name="G3 (Bethesda)">
        <title>Genome Assemblies of Two Rare Opportunistic Yeast Pathogens: Diutina rugosa (syn. Candida rugosa) and Trichomonascus ciferrii (syn. Candida ciferrii).</title>
        <authorList>
            <person name="Mixao V."/>
            <person name="Saus E."/>
            <person name="Hansen A.P."/>
            <person name="Lass-Florl C."/>
            <person name="Gabaldon T."/>
        </authorList>
    </citation>
    <scope>NUCLEOTIDE SEQUENCE</scope>
    <source>
        <strain evidence="9">CBS 4856</strain>
    </source>
</reference>
<dbReference type="PROSITE" id="PS51366">
    <property type="entry name" value="MI"/>
    <property type="match status" value="1"/>
</dbReference>
<gene>
    <name evidence="9" type="ORF">TRICI_006222</name>
</gene>
<evidence type="ECO:0000256" key="5">
    <source>
        <dbReference type="ARBA" id="ARBA00023242"/>
    </source>
</evidence>
<dbReference type="VEuPathDB" id="FungiDB:TRICI_006222"/>
<dbReference type="GO" id="GO:0003723">
    <property type="term" value="F:RNA binding"/>
    <property type="evidence" value="ECO:0007669"/>
    <property type="project" value="InterPro"/>
</dbReference>
<dbReference type="PANTHER" id="PTHR18034:SF3">
    <property type="entry name" value="PRE-MRNA-SPLICING FACTOR CWC22 HOMOLOG"/>
    <property type="match status" value="1"/>
</dbReference>
<feature type="compositionally biased region" description="Acidic residues" evidence="7">
    <location>
        <begin position="340"/>
        <end position="360"/>
    </location>
</feature>
<dbReference type="SMART" id="SM00543">
    <property type="entry name" value="MIF4G"/>
    <property type="match status" value="1"/>
</dbReference>
<evidence type="ECO:0000256" key="2">
    <source>
        <dbReference type="ARBA" id="ARBA00006856"/>
    </source>
</evidence>
<evidence type="ECO:0000256" key="6">
    <source>
        <dbReference type="ARBA" id="ARBA00040804"/>
    </source>
</evidence>
<protein>
    <recommendedName>
        <fullName evidence="6">Pre-mRNA-splicing factor CWC22</fullName>
    </recommendedName>
</protein>
<evidence type="ECO:0000256" key="7">
    <source>
        <dbReference type="SAM" id="MobiDB-lite"/>
    </source>
</evidence>
<dbReference type="SUPFAM" id="SSF48371">
    <property type="entry name" value="ARM repeat"/>
    <property type="match status" value="1"/>
</dbReference>
<sequence length="766" mass="86620">MSGRKDTYRPAEGVKDVDRERARERERQERERAQEREEENDKPKSTVDPVAEYKRLTEMRSGGRYVPPAKLRALQEAMVASQSPKDFQRVEWEKLKKSINRYINQVNVSNIREVVRNVFSQNLIRGRGIFVRSIMKAQAASLTYTNVYATLAAIVNSKLPQVGELLVTRLVVQFRRAYRRNNKAACISSSMFLAHLCNHQVAHEVVCLQMLHLLLEKPTNDSVEIAVGFMRQIGAYLSEFSPAAATGVFERFRTILHEGNVETRIQYMIEVLFQVRKEGYKDHPVIAPGLDLVEEDDQITHMIGLDDTGLKTEDGLNVFQFDKDYEENEQKYNRVKEEILGDEDEEDEEDESSSEEEQEEEKAVEAETGEKVVIKDMTNTELINLRKSIYLTIMSSMSMQEITHKLVRIEVPKGNEIEVVNMVVECCAQEKTYNKIFGGVSTQLCRLNRKWHDLFKGAFKDYYGKIHRYKTLQIRNIATLFGYLLASDGLSWEVFEAVYISEEHTTSSSRIFIKFLFEEMQQELGVKQLKERFAEDYIQPYISTLFPKTTREETMFAINFFTVLHLATAVEAEAEVEVEAGAGATAPPVAEATVVEAEAEATAVEAGAGATAVEAEAIAVEAEAEAEATVADADVRIHERQATGPTPEAEAGRILDPPVEVVAAVVVHTQELHHDAAVAHPEVEVPDLTILLVPVFRDNAVEVTAAEVYLTHHPEQNNDHHPHVEITPHLRNDQETGKKPGNAIEATLQTILQHSLNDQRPQIIYN</sequence>
<comment type="subcellular location">
    <subcellularLocation>
        <location evidence="1">Nucleus</location>
    </subcellularLocation>
</comment>
<keyword evidence="3" id="KW-0507">mRNA processing</keyword>
<dbReference type="AlphaFoldDB" id="A0A642UNX1"/>
<dbReference type="SMART" id="SM00544">
    <property type="entry name" value="MA3"/>
    <property type="match status" value="1"/>
</dbReference>
<name>A0A642UNX1_9ASCO</name>
<evidence type="ECO:0000256" key="4">
    <source>
        <dbReference type="ARBA" id="ARBA00023187"/>
    </source>
</evidence>
<dbReference type="InterPro" id="IPR003890">
    <property type="entry name" value="MIF4G-like_typ-3"/>
</dbReference>
<keyword evidence="4" id="KW-0508">mRNA splicing</keyword>
<dbReference type="PANTHER" id="PTHR18034">
    <property type="entry name" value="CELL CYCLE CONTROL PROTEIN CWF22-RELATED"/>
    <property type="match status" value="1"/>
</dbReference>
<dbReference type="EMBL" id="SWFS01000503">
    <property type="protein sequence ID" value="KAA8900350.1"/>
    <property type="molecule type" value="Genomic_DNA"/>
</dbReference>
<keyword evidence="5" id="KW-0539">Nucleus</keyword>
<feature type="region of interest" description="Disordered" evidence="7">
    <location>
        <begin position="1"/>
        <end position="52"/>
    </location>
</feature>
<dbReference type="OrthoDB" id="3938623at2759"/>
<comment type="caution">
    <text evidence="9">The sequence shown here is derived from an EMBL/GenBank/DDBJ whole genome shotgun (WGS) entry which is preliminary data.</text>
</comment>
<accession>A0A642UNX1</accession>
<evidence type="ECO:0000313" key="10">
    <source>
        <dbReference type="Proteomes" id="UP000761534"/>
    </source>
</evidence>
<feature type="region of interest" description="Disordered" evidence="7">
    <location>
        <begin position="332"/>
        <end position="368"/>
    </location>
</feature>
<dbReference type="InterPro" id="IPR050781">
    <property type="entry name" value="CWC22_splicing_factor"/>
</dbReference>
<dbReference type="InterPro" id="IPR016024">
    <property type="entry name" value="ARM-type_fold"/>
</dbReference>
<feature type="domain" description="MI" evidence="8">
    <location>
        <begin position="384"/>
        <end position="500"/>
    </location>
</feature>
<dbReference type="Proteomes" id="UP000761534">
    <property type="component" value="Unassembled WGS sequence"/>
</dbReference>
<dbReference type="Pfam" id="PF02854">
    <property type="entry name" value="MIF4G"/>
    <property type="match status" value="1"/>
</dbReference>
<comment type="similarity">
    <text evidence="2">Belongs to the CWC22 family.</text>
</comment>
<proteinExistence type="inferred from homology"/>
<organism evidence="9 10">
    <name type="scientific">Trichomonascus ciferrii</name>
    <dbReference type="NCBI Taxonomy" id="44093"/>
    <lineage>
        <taxon>Eukaryota</taxon>
        <taxon>Fungi</taxon>
        <taxon>Dikarya</taxon>
        <taxon>Ascomycota</taxon>
        <taxon>Saccharomycotina</taxon>
        <taxon>Dipodascomycetes</taxon>
        <taxon>Dipodascales</taxon>
        <taxon>Trichomonascaceae</taxon>
        <taxon>Trichomonascus</taxon>
        <taxon>Trichomonascus ciferrii complex</taxon>
    </lineage>
</organism>
<dbReference type="Gene3D" id="1.25.40.180">
    <property type="match status" value="1"/>
</dbReference>
<evidence type="ECO:0000313" key="9">
    <source>
        <dbReference type="EMBL" id="KAA8900350.1"/>
    </source>
</evidence>
<evidence type="ECO:0000256" key="1">
    <source>
        <dbReference type="ARBA" id="ARBA00004123"/>
    </source>
</evidence>